<feature type="domain" description="Fatty acid desaturase N-terminal" evidence="6">
    <location>
        <begin position="23"/>
        <end position="82"/>
    </location>
</feature>
<keyword evidence="3" id="KW-0560">Oxidoreductase</keyword>
<dbReference type="EMBL" id="GISG01007859">
    <property type="protein sequence ID" value="MBA4615553.1"/>
    <property type="molecule type" value="Transcribed_RNA"/>
</dbReference>
<comment type="similarity">
    <text evidence="2">Belongs to the fatty acid desaturase type 1 family.</text>
</comment>
<evidence type="ECO:0000256" key="2">
    <source>
        <dbReference type="ARBA" id="ARBA00009295"/>
    </source>
</evidence>
<evidence type="ECO:0000256" key="1">
    <source>
        <dbReference type="ARBA" id="ARBA00004370"/>
    </source>
</evidence>
<evidence type="ECO:0000256" key="3">
    <source>
        <dbReference type="ARBA" id="ARBA00023002"/>
    </source>
</evidence>
<evidence type="ECO:0000256" key="5">
    <source>
        <dbReference type="SAM" id="Phobius"/>
    </source>
</evidence>
<dbReference type="GO" id="GO:0016020">
    <property type="term" value="C:membrane"/>
    <property type="evidence" value="ECO:0007669"/>
    <property type="project" value="UniProtKB-SubCell"/>
</dbReference>
<keyword evidence="5" id="KW-1133">Transmembrane helix</keyword>
<evidence type="ECO:0000313" key="7">
    <source>
        <dbReference type="EMBL" id="MBA4615553.1"/>
    </source>
</evidence>
<dbReference type="Pfam" id="PF11960">
    <property type="entry name" value="DUF3474"/>
    <property type="match status" value="1"/>
</dbReference>
<name>A0A7C8YDM2_OPUST</name>
<dbReference type="InterPro" id="IPR012171">
    <property type="entry name" value="Fatty_acid_desaturase"/>
</dbReference>
<feature type="transmembrane region" description="Helical" evidence="5">
    <location>
        <begin position="71"/>
        <end position="89"/>
    </location>
</feature>
<reference evidence="7" key="2">
    <citation type="submission" date="2020-07" db="EMBL/GenBank/DDBJ databases">
        <authorList>
            <person name="Vera ALvarez R."/>
            <person name="Arias-Moreno D.M."/>
            <person name="Jimenez-Jacinto V."/>
            <person name="Jimenez-Bremont J.F."/>
            <person name="Swaminathan K."/>
            <person name="Moose S.P."/>
            <person name="Guerrero-Gonzalez M.L."/>
            <person name="Marino-Ramirez L."/>
            <person name="Landsman D."/>
            <person name="Rodriguez-Kessler M."/>
            <person name="Delgado-Sanchez P."/>
        </authorList>
    </citation>
    <scope>NUCLEOTIDE SEQUENCE</scope>
    <source>
        <tissue evidence="7">Cladode</tissue>
    </source>
</reference>
<evidence type="ECO:0000256" key="4">
    <source>
        <dbReference type="SAM" id="MobiDB-lite"/>
    </source>
</evidence>
<proteinExistence type="inferred from homology"/>
<dbReference type="GO" id="GO:0016717">
    <property type="term" value="F:oxidoreductase activity, acting on paired donors, with oxidation of a pair of donors resulting in the reduction of molecular oxygen to two molecules of water"/>
    <property type="evidence" value="ECO:0007669"/>
    <property type="project" value="InterPro"/>
</dbReference>
<protein>
    <recommendedName>
        <fullName evidence="6">Fatty acid desaturase N-terminal domain-containing protein</fullName>
    </recommendedName>
</protein>
<organism evidence="7">
    <name type="scientific">Opuntia streptacantha</name>
    <name type="common">Prickly pear cactus</name>
    <name type="synonym">Opuntia cardona</name>
    <dbReference type="NCBI Taxonomy" id="393608"/>
    <lineage>
        <taxon>Eukaryota</taxon>
        <taxon>Viridiplantae</taxon>
        <taxon>Streptophyta</taxon>
        <taxon>Embryophyta</taxon>
        <taxon>Tracheophyta</taxon>
        <taxon>Spermatophyta</taxon>
        <taxon>Magnoliopsida</taxon>
        <taxon>eudicotyledons</taxon>
        <taxon>Gunneridae</taxon>
        <taxon>Pentapetalae</taxon>
        <taxon>Caryophyllales</taxon>
        <taxon>Cactineae</taxon>
        <taxon>Cactaceae</taxon>
        <taxon>Opuntioideae</taxon>
        <taxon>Opuntia</taxon>
    </lineage>
</organism>
<dbReference type="AlphaFoldDB" id="A0A7C8YDM2"/>
<reference evidence="7" key="1">
    <citation type="journal article" date="2013" name="J. Plant Res.">
        <title>Effect of fungi and light on seed germination of three Opuntia species from semiarid lands of central Mexico.</title>
        <authorList>
            <person name="Delgado-Sanchez P."/>
            <person name="Jimenez-Bremont J.F."/>
            <person name="Guerrero-Gonzalez Mde L."/>
            <person name="Flores J."/>
        </authorList>
    </citation>
    <scope>NUCLEOTIDE SEQUENCE</scope>
    <source>
        <tissue evidence="7">Cladode</tissue>
    </source>
</reference>
<keyword evidence="5" id="KW-0812">Transmembrane</keyword>
<comment type="subcellular location">
    <subcellularLocation>
        <location evidence="1">Membrane</location>
    </subcellularLocation>
</comment>
<accession>A0A7C8YDM2</accession>
<sequence length="177" mass="20378">MASLSNPKNDPKLEPEFDSLINREKMSGVERENKEGEEFDHGAPPPFKLADIRAAIPKHCWVKDPWKSMSYVVRDVIVIFALMIVAGYLDSWVVWPFYWFAQGIFFCALFAIGHDCGHGSFSNSNKLNDVVGHILHSSILVPYHAWFQRRRTEVCLICQECSGTLHHFLCSYFLIIW</sequence>
<evidence type="ECO:0000259" key="6">
    <source>
        <dbReference type="Pfam" id="PF11960"/>
    </source>
</evidence>
<dbReference type="PANTHER" id="PTHR32100">
    <property type="entry name" value="OMEGA-6 FATTY ACID DESATURASE, CHLOROPLASTIC"/>
    <property type="match status" value="1"/>
</dbReference>
<dbReference type="InterPro" id="IPR021863">
    <property type="entry name" value="FAS_N"/>
</dbReference>
<keyword evidence="5" id="KW-0472">Membrane</keyword>
<feature type="region of interest" description="Disordered" evidence="4">
    <location>
        <begin position="1"/>
        <end position="24"/>
    </location>
</feature>
<feature type="compositionally biased region" description="Basic and acidic residues" evidence="4">
    <location>
        <begin position="9"/>
        <end position="24"/>
    </location>
</feature>